<evidence type="ECO:0000313" key="2">
    <source>
        <dbReference type="Proteomes" id="UP000245433"/>
    </source>
</evidence>
<name>A0A2U1DFE4_9LACO</name>
<evidence type="ECO:0000313" key="1">
    <source>
        <dbReference type="EMBL" id="PVY86390.1"/>
    </source>
</evidence>
<reference evidence="1 2" key="1">
    <citation type="submission" date="2018-04" db="EMBL/GenBank/DDBJ databases">
        <title>Genomic Encyclopedia of Type Strains, Phase IV (KMG-IV): sequencing the most valuable type-strain genomes for metagenomic binning, comparative biology and taxonomic classification.</title>
        <authorList>
            <person name="Goeker M."/>
        </authorList>
    </citation>
    <scope>NUCLEOTIDE SEQUENCE [LARGE SCALE GENOMIC DNA]</scope>
    <source>
        <strain evidence="1 2">DSM 28795</strain>
    </source>
</reference>
<accession>A0A2U1DFE4</accession>
<sequence>MLIFKKQNNIELRTFKDIRSVTITFEDGSQKEFSNAELAKTALIDENWTSVTINSKTTLTSKEWLCDTI</sequence>
<dbReference type="Proteomes" id="UP000245433">
    <property type="component" value="Unassembled WGS sequence"/>
</dbReference>
<dbReference type="RefSeq" id="WP_089937736.1">
    <property type="nucleotide sequence ID" value="NZ_CAKOEX010000001.1"/>
</dbReference>
<comment type="caution">
    <text evidence="1">The sequence shown here is derived from an EMBL/GenBank/DDBJ whole genome shotgun (WGS) entry which is preliminary data.</text>
</comment>
<dbReference type="EMBL" id="QEKT01000001">
    <property type="protein sequence ID" value="PVY86390.1"/>
    <property type="molecule type" value="Genomic_DNA"/>
</dbReference>
<proteinExistence type="predicted"/>
<organism evidence="1 2">
    <name type="scientific">Convivina intestini</name>
    <dbReference type="NCBI Taxonomy" id="1505726"/>
    <lineage>
        <taxon>Bacteria</taxon>
        <taxon>Bacillati</taxon>
        <taxon>Bacillota</taxon>
        <taxon>Bacilli</taxon>
        <taxon>Lactobacillales</taxon>
        <taxon>Lactobacillaceae</taxon>
        <taxon>Convivina</taxon>
    </lineage>
</organism>
<gene>
    <name evidence="1" type="ORF">C7384_101306</name>
</gene>
<dbReference type="AlphaFoldDB" id="A0A2U1DFE4"/>
<protein>
    <submittedName>
        <fullName evidence="1">Uncharacterized protein</fullName>
    </submittedName>
</protein>
<keyword evidence="2" id="KW-1185">Reference proteome</keyword>